<comment type="cofactor">
    <cofactor evidence="1">
        <name>Mn(2+)</name>
        <dbReference type="ChEBI" id="CHEBI:29035"/>
    </cofactor>
    <text evidence="1">The Mn(2+) ion enhances activity.</text>
</comment>
<dbReference type="InterPro" id="IPR002933">
    <property type="entry name" value="Peptidase_M20"/>
</dbReference>
<feature type="binding site" evidence="1">
    <location>
        <position position="318"/>
    </location>
    <ligand>
        <name>Mn(2+)</name>
        <dbReference type="ChEBI" id="CHEBI:29035"/>
        <label>2</label>
    </ligand>
</feature>
<protein>
    <submittedName>
        <fullName evidence="2">Peptidase M20</fullName>
    </submittedName>
</protein>
<dbReference type="GO" id="GO:0016787">
    <property type="term" value="F:hydrolase activity"/>
    <property type="evidence" value="ECO:0007669"/>
    <property type="project" value="InterPro"/>
</dbReference>
<keyword evidence="3" id="KW-1185">Reference proteome</keyword>
<gene>
    <name evidence="2" type="ORF">Aargi30884_21830</name>
</gene>
<evidence type="ECO:0000313" key="2">
    <source>
        <dbReference type="EMBL" id="BBK23280.1"/>
    </source>
</evidence>
<dbReference type="SUPFAM" id="SSF55031">
    <property type="entry name" value="Bacterial exopeptidase dimerisation domain"/>
    <property type="match status" value="1"/>
</dbReference>
<dbReference type="PANTHER" id="PTHR11014:SF63">
    <property type="entry name" value="METALLOPEPTIDASE, PUTATIVE (AFU_ORTHOLOGUE AFUA_6G09600)-RELATED"/>
    <property type="match status" value="1"/>
</dbReference>
<dbReference type="InterPro" id="IPR017439">
    <property type="entry name" value="Amidohydrolase"/>
</dbReference>
<dbReference type="KEGG" id="aarg:Aargi30884_21830"/>
<dbReference type="GO" id="GO:0046872">
    <property type="term" value="F:metal ion binding"/>
    <property type="evidence" value="ECO:0007669"/>
    <property type="project" value="UniProtKB-KW"/>
</dbReference>
<evidence type="ECO:0000313" key="3">
    <source>
        <dbReference type="Proteomes" id="UP000464754"/>
    </source>
</evidence>
<proteinExistence type="predicted"/>
<dbReference type="Pfam" id="PF01546">
    <property type="entry name" value="Peptidase_M20"/>
    <property type="match status" value="1"/>
</dbReference>
<evidence type="ECO:0000256" key="1">
    <source>
        <dbReference type="PIRSR" id="PIRSR005962-1"/>
    </source>
</evidence>
<keyword evidence="1" id="KW-0464">Manganese</keyword>
<dbReference type="Proteomes" id="UP000464754">
    <property type="component" value="Chromosome"/>
</dbReference>
<dbReference type="PANTHER" id="PTHR11014">
    <property type="entry name" value="PEPTIDASE M20 FAMILY MEMBER"/>
    <property type="match status" value="1"/>
</dbReference>
<feature type="binding site" evidence="1">
    <location>
        <position position="133"/>
    </location>
    <ligand>
        <name>Mn(2+)</name>
        <dbReference type="ChEBI" id="CHEBI:29035"/>
        <label>2</label>
    </ligand>
</feature>
<keyword evidence="1" id="KW-0479">Metal-binding</keyword>
<accession>A0A6N4TJR6</accession>
<dbReference type="SUPFAM" id="SSF53187">
    <property type="entry name" value="Zn-dependent exopeptidases"/>
    <property type="match status" value="1"/>
</dbReference>
<feature type="binding site" evidence="1">
    <location>
        <position position="71"/>
    </location>
    <ligand>
        <name>Mn(2+)</name>
        <dbReference type="ChEBI" id="CHEBI:29035"/>
        <label>2</label>
    </ligand>
</feature>
<reference evidence="3" key="1">
    <citation type="submission" date="2019-05" db="EMBL/GenBank/DDBJ databases">
        <title>Complete genome sequencing of Absiella argi strain JCM 30884.</title>
        <authorList>
            <person name="Sakamoto M."/>
            <person name="Murakami T."/>
            <person name="Mori H."/>
        </authorList>
    </citation>
    <scope>NUCLEOTIDE SEQUENCE [LARGE SCALE GENOMIC DNA]</scope>
    <source>
        <strain evidence="3">JCM 30884</strain>
    </source>
</reference>
<dbReference type="PIRSF" id="PIRSF005962">
    <property type="entry name" value="Pept_M20D_amidohydro"/>
    <property type="match status" value="1"/>
</dbReference>
<dbReference type="AlphaFoldDB" id="A0A6N4TJR6"/>
<feature type="binding site" evidence="1">
    <location>
        <position position="107"/>
    </location>
    <ligand>
        <name>Mn(2+)</name>
        <dbReference type="ChEBI" id="CHEBI:29035"/>
        <label>2</label>
    </ligand>
</feature>
<dbReference type="EMBL" id="AP019695">
    <property type="protein sequence ID" value="BBK23280.1"/>
    <property type="molecule type" value="Genomic_DNA"/>
</dbReference>
<name>A0A6N4TJR6_9FIRM</name>
<feature type="binding site" evidence="1">
    <location>
        <position position="73"/>
    </location>
    <ligand>
        <name>Mn(2+)</name>
        <dbReference type="ChEBI" id="CHEBI:29035"/>
        <label>2</label>
    </ligand>
</feature>
<dbReference type="CDD" id="cd03886">
    <property type="entry name" value="M20_Acy1"/>
    <property type="match status" value="1"/>
</dbReference>
<organism evidence="2 3">
    <name type="scientific">Amedibacterium intestinale</name>
    <dbReference type="NCBI Taxonomy" id="2583452"/>
    <lineage>
        <taxon>Bacteria</taxon>
        <taxon>Bacillati</taxon>
        <taxon>Bacillota</taxon>
        <taxon>Erysipelotrichia</taxon>
        <taxon>Erysipelotrichales</taxon>
        <taxon>Erysipelotrichaceae</taxon>
        <taxon>Amedibacterium</taxon>
    </lineage>
</organism>
<dbReference type="NCBIfam" id="TIGR01891">
    <property type="entry name" value="amidohydrolases"/>
    <property type="match status" value="1"/>
</dbReference>
<sequence>MHLPKTISYLKEQLKGLPCEIIEVIPSSLCVYFNANKEYTVAFRSDMDALPIEEDESHTIVSMQKGVMHACGHDGHMAMLLETAQRIVKYYKSLTCNVLLIFQPGEERCAGAKRLCEKHILKTYHVKAIFGLHLMPKIEKGKIAGKPGPMMAGSHEITIDIKGKGVHTAQYLKGKDALECAASFLMNIYGRINLSHVLCRINYMKSGTTCNIVSNFSHMEGTIRYFDKNMLDLYLNKLNQIKIEMEKRYGTSIKIELSDGYPPLCNDQTICQNIFRLNNPLLYQLEEPYYTSEDFSYYLQECPGAFFFLGLGDTAPLHSKTFDFDESVLDNGVEFYEWILQHKDEIC</sequence>
<dbReference type="Gene3D" id="3.30.70.360">
    <property type="match status" value="1"/>
</dbReference>
<dbReference type="InterPro" id="IPR036264">
    <property type="entry name" value="Bact_exopeptidase_dim_dom"/>
</dbReference>
<dbReference type="Gene3D" id="3.40.630.10">
    <property type="entry name" value="Zn peptidases"/>
    <property type="match status" value="1"/>
</dbReference>